<evidence type="ECO:0000313" key="3">
    <source>
        <dbReference type="Proteomes" id="UP001141806"/>
    </source>
</evidence>
<dbReference type="SUPFAM" id="SSF82708">
    <property type="entry name" value="R3H domain"/>
    <property type="match status" value="1"/>
</dbReference>
<dbReference type="Proteomes" id="UP001141806">
    <property type="component" value="Unassembled WGS sequence"/>
</dbReference>
<dbReference type="PANTHER" id="PTHR32019:SF2">
    <property type="entry name" value="R3H DOMAIN-CONTAINING PROTEIN 4"/>
    <property type="match status" value="1"/>
</dbReference>
<dbReference type="GO" id="GO:0003676">
    <property type="term" value="F:nucleic acid binding"/>
    <property type="evidence" value="ECO:0007669"/>
    <property type="project" value="InterPro"/>
</dbReference>
<dbReference type="PANTHER" id="PTHR32019">
    <property type="entry name" value="R3H DOMAIN-CONTAINING PROTEIN 4"/>
    <property type="match status" value="1"/>
</dbReference>
<dbReference type="InterPro" id="IPR039629">
    <property type="entry name" value="R3HDM4"/>
</dbReference>
<comment type="caution">
    <text evidence="2">The sequence shown here is derived from an EMBL/GenBank/DDBJ whole genome shotgun (WGS) entry which is preliminary data.</text>
</comment>
<dbReference type="InterPro" id="IPR036867">
    <property type="entry name" value="R3H_dom_sf"/>
</dbReference>
<dbReference type="Pfam" id="PF13902">
    <property type="entry name" value="R3H-assoc"/>
    <property type="match status" value="1"/>
</dbReference>
<gene>
    <name evidence="2" type="ORF">NE237_011563</name>
</gene>
<evidence type="ECO:0000259" key="1">
    <source>
        <dbReference type="Pfam" id="PF13902"/>
    </source>
</evidence>
<evidence type="ECO:0000313" key="2">
    <source>
        <dbReference type="EMBL" id="KAJ4954780.1"/>
    </source>
</evidence>
<organism evidence="2 3">
    <name type="scientific">Protea cynaroides</name>
    <dbReference type="NCBI Taxonomy" id="273540"/>
    <lineage>
        <taxon>Eukaryota</taxon>
        <taxon>Viridiplantae</taxon>
        <taxon>Streptophyta</taxon>
        <taxon>Embryophyta</taxon>
        <taxon>Tracheophyta</taxon>
        <taxon>Spermatophyta</taxon>
        <taxon>Magnoliopsida</taxon>
        <taxon>Proteales</taxon>
        <taxon>Proteaceae</taxon>
        <taxon>Protea</taxon>
    </lineage>
</organism>
<dbReference type="OrthoDB" id="75169at2759"/>
<dbReference type="InterPro" id="IPR025952">
    <property type="entry name" value="R3H-assoc_dom"/>
</dbReference>
<name>A0A9Q0GWD2_9MAGN</name>
<keyword evidence="3" id="KW-1185">Reference proteome</keyword>
<protein>
    <recommendedName>
        <fullName evidence="1">R3H-associated N-terminal domain-containing protein</fullName>
    </recommendedName>
</protein>
<dbReference type="EMBL" id="JAMYWD010000011">
    <property type="protein sequence ID" value="KAJ4954780.1"/>
    <property type="molecule type" value="Genomic_DNA"/>
</dbReference>
<dbReference type="AlphaFoldDB" id="A0A9Q0GWD2"/>
<accession>A0A9Q0GWD2</accession>
<sequence>MATPDVLQREEEFLVYSSIFDPPKGGTVKSRGNLIEKKIEFLESLARKVSNRRSRRWLNDRLLIELVPRLDAEEIRGLFAPPPWGDNVPLSPFCKTNTGEWDAFRSVDMDEEACMIETLKNSSTKRKYRLDADKTAVLNAWHRVDCRTRDAMRRSYLPELIGGYEECIRAFIKDGGDEDVLVREIQDPFHRLLLHGVCEFYDLVSVTDAGLKGTNSLKTTRIKKKKSGPAALPNITLTHFLKMSKAGIW</sequence>
<feature type="domain" description="R3H-associated N-terminal" evidence="1">
    <location>
        <begin position="34"/>
        <end position="154"/>
    </location>
</feature>
<proteinExistence type="predicted"/>
<reference evidence="2" key="1">
    <citation type="journal article" date="2023" name="Plant J.">
        <title>The genome of the king protea, Protea cynaroides.</title>
        <authorList>
            <person name="Chang J."/>
            <person name="Duong T.A."/>
            <person name="Schoeman C."/>
            <person name="Ma X."/>
            <person name="Roodt D."/>
            <person name="Barker N."/>
            <person name="Li Z."/>
            <person name="Van de Peer Y."/>
            <person name="Mizrachi E."/>
        </authorList>
    </citation>
    <scope>NUCLEOTIDE SEQUENCE</scope>
    <source>
        <tissue evidence="2">Young leaves</tissue>
    </source>
</reference>